<dbReference type="AlphaFoldDB" id="A0A3S9MUB9"/>
<dbReference type="RefSeq" id="WP_126444544.1">
    <property type="nucleotide sequence ID" value="NZ_CP034549.1"/>
</dbReference>
<reference evidence="2 3" key="1">
    <citation type="submission" date="2018-12" db="EMBL/GenBank/DDBJ databases">
        <title>Complete genome of Nonlabens sp. MJ115.</title>
        <authorList>
            <person name="Choi H.S."/>
            <person name="Jung J."/>
        </authorList>
    </citation>
    <scope>NUCLEOTIDE SEQUENCE [LARGE SCALE GENOMIC DNA]</scope>
    <source>
        <strain evidence="2 3">MJ115</strain>
    </source>
</reference>
<dbReference type="KEGG" id="noj:EJ995_00450"/>
<name>A0A3S9MUB9_9FLAO</name>
<feature type="signal peptide" evidence="1">
    <location>
        <begin position="1"/>
        <end position="19"/>
    </location>
</feature>
<evidence type="ECO:0000313" key="3">
    <source>
        <dbReference type="Proteomes" id="UP000279600"/>
    </source>
</evidence>
<feature type="chain" id="PRO_5019262489" description="LPS export ABC transporter periplasmic protein LptC" evidence="1">
    <location>
        <begin position="20"/>
        <end position="210"/>
    </location>
</feature>
<proteinExistence type="predicted"/>
<gene>
    <name evidence="2" type="ORF">EJ995_00450</name>
</gene>
<dbReference type="Proteomes" id="UP000279600">
    <property type="component" value="Chromosome"/>
</dbReference>
<keyword evidence="1" id="KW-0732">Signal</keyword>
<evidence type="ECO:0000313" key="2">
    <source>
        <dbReference type="EMBL" id="AZQ42777.1"/>
    </source>
</evidence>
<evidence type="ECO:0000256" key="1">
    <source>
        <dbReference type="SAM" id="SignalP"/>
    </source>
</evidence>
<keyword evidence="3" id="KW-1185">Reference proteome</keyword>
<protein>
    <recommendedName>
        <fullName evidence="4">LPS export ABC transporter periplasmic protein LptC</fullName>
    </recommendedName>
</protein>
<accession>A0A3S9MUB9</accession>
<organism evidence="2 3">
    <name type="scientific">Nonlabens ponticola</name>
    <dbReference type="NCBI Taxonomy" id="2496866"/>
    <lineage>
        <taxon>Bacteria</taxon>
        <taxon>Pseudomonadati</taxon>
        <taxon>Bacteroidota</taxon>
        <taxon>Flavobacteriia</taxon>
        <taxon>Flavobacteriales</taxon>
        <taxon>Flavobacteriaceae</taxon>
        <taxon>Nonlabens</taxon>
    </lineage>
</organism>
<dbReference type="PROSITE" id="PS51257">
    <property type="entry name" value="PROKAR_LIPOPROTEIN"/>
    <property type="match status" value="1"/>
</dbReference>
<dbReference type="EMBL" id="CP034549">
    <property type="protein sequence ID" value="AZQ42777.1"/>
    <property type="molecule type" value="Genomic_DNA"/>
</dbReference>
<evidence type="ECO:0008006" key="4">
    <source>
        <dbReference type="Google" id="ProtNLM"/>
    </source>
</evidence>
<sequence>MMRRLIVFIALIAFLISCKETSTTPENTVEETSTVQNFRPVEQNFLYREFQLDSLNQKSLESLYDMNLSNNVVAENDPYLKQNRKFSSSVELFYYPYDSLPRYESIIYYLKGEYVRSFDLVNYNYDGEIISHYELIDSYGDGGFYVYSELETKDTDRYKKTIYEGKLLIYDSINDQSSFYHNDTTQVIIDLKKNGIINADTIVAMNKKSL</sequence>